<comment type="caution">
    <text evidence="2">The sequence shown here is derived from an EMBL/GenBank/DDBJ whole genome shotgun (WGS) entry which is preliminary data.</text>
</comment>
<keyword evidence="3" id="KW-1185">Reference proteome</keyword>
<evidence type="ECO:0000313" key="3">
    <source>
        <dbReference type="Proteomes" id="UP000000702"/>
    </source>
</evidence>
<organism evidence="2 3">
    <name type="scientific">Trypanosoma congolense (strain IL3000)</name>
    <dbReference type="NCBI Taxonomy" id="1068625"/>
    <lineage>
        <taxon>Eukaryota</taxon>
        <taxon>Discoba</taxon>
        <taxon>Euglenozoa</taxon>
        <taxon>Kinetoplastea</taxon>
        <taxon>Metakinetoplastina</taxon>
        <taxon>Trypanosomatida</taxon>
        <taxon>Trypanosomatidae</taxon>
        <taxon>Trypanosoma</taxon>
        <taxon>Nannomonas</taxon>
    </lineage>
</organism>
<feature type="non-terminal residue" evidence="2">
    <location>
        <position position="114"/>
    </location>
</feature>
<proteinExistence type="predicted"/>
<sequence length="114" mass="12652">MIRSAYFPREAVVSSESLDTLLGETGAMVIGADVNSHHVLWDPLCPSDDKGECIVGWCVQNNRRIVHTRLATRGQPGTAALLSPHITLCRDCEISNWIFALTPDSDHHWIPFDV</sequence>
<dbReference type="InterPro" id="IPR036691">
    <property type="entry name" value="Endo/exonu/phosph_ase_sf"/>
</dbReference>
<reference evidence="3" key="1">
    <citation type="submission" date="2011-07" db="EMBL/GenBank/DDBJ databases">
        <title>Divergent evolution of antigenic variation in African trypanosomes.</title>
        <authorList>
            <person name="Jackson A.P."/>
            <person name="Berry A."/>
            <person name="Allison H.C."/>
            <person name="Burton P."/>
            <person name="Anderson J."/>
            <person name="Aslett M."/>
            <person name="Brown R."/>
            <person name="Corton N."/>
            <person name="Harris D."/>
            <person name="Hauser H."/>
            <person name="Gamble J."/>
            <person name="Gilderthorp R."/>
            <person name="McQuillan J."/>
            <person name="Quail M.A."/>
            <person name="Sanders M."/>
            <person name="Van Tonder A."/>
            <person name="Ginger M.L."/>
            <person name="Donelson J.E."/>
            <person name="Field M.C."/>
            <person name="Barry J.D."/>
            <person name="Berriman M."/>
            <person name="Hertz-Fowler C."/>
        </authorList>
    </citation>
    <scope>NUCLEOTIDE SEQUENCE [LARGE SCALE GENOMIC DNA]</scope>
    <source>
        <strain evidence="3">IL3000</strain>
    </source>
</reference>
<protein>
    <recommendedName>
        <fullName evidence="1">Endonuclease/exonuclease/phosphatase domain-containing protein</fullName>
    </recommendedName>
</protein>
<dbReference type="Gene3D" id="3.60.10.10">
    <property type="entry name" value="Endonuclease/exonuclease/phosphatase"/>
    <property type="match status" value="1"/>
</dbReference>
<dbReference type="EMBL" id="CAEQ01002508">
    <property type="protein sequence ID" value="CCD16948.1"/>
    <property type="molecule type" value="Genomic_DNA"/>
</dbReference>
<dbReference type="Proteomes" id="UP000000702">
    <property type="component" value="Unassembled WGS sequence"/>
</dbReference>
<evidence type="ECO:0000259" key="1">
    <source>
        <dbReference type="Pfam" id="PF14529"/>
    </source>
</evidence>
<gene>
    <name evidence="2" type="ORF">TCIL3000_0_01970</name>
</gene>
<evidence type="ECO:0000313" key="2">
    <source>
        <dbReference type="EMBL" id="CCD16948.1"/>
    </source>
</evidence>
<name>F9WI03_TRYCI</name>
<dbReference type="Pfam" id="PF14529">
    <property type="entry name" value="Exo_endo_phos_2"/>
    <property type="match status" value="1"/>
</dbReference>
<reference evidence="2 3" key="2">
    <citation type="journal article" date="2012" name="Proc. Natl. Acad. Sci. U.S.A.">
        <title>Antigenic diversity is generated by distinct evolutionary mechanisms in African trypanosome species.</title>
        <authorList>
            <person name="Jackson A.P."/>
            <person name="Berry A."/>
            <person name="Aslett M."/>
            <person name="Allison H.C."/>
            <person name="Burton P."/>
            <person name="Vavrova-Anderson J."/>
            <person name="Brown R."/>
            <person name="Browne H."/>
            <person name="Corton N."/>
            <person name="Hauser H."/>
            <person name="Gamble J."/>
            <person name="Gilderthorp R."/>
            <person name="Marcello L."/>
            <person name="McQuillan J."/>
            <person name="Otto T.D."/>
            <person name="Quail M.A."/>
            <person name="Sanders M.J."/>
            <person name="van Tonder A."/>
            <person name="Ginger M.L."/>
            <person name="Field M.C."/>
            <person name="Barry J.D."/>
            <person name="Hertz-Fowler C."/>
            <person name="Berriman M."/>
        </authorList>
    </citation>
    <scope>NUCLEOTIDE SEQUENCE [LARGE SCALE GENOMIC DNA]</scope>
    <source>
        <strain evidence="2 3">IL3000</strain>
    </source>
</reference>
<dbReference type="AlphaFoldDB" id="F9WI03"/>
<accession>F9WI03</accession>
<dbReference type="GO" id="GO:0003824">
    <property type="term" value="F:catalytic activity"/>
    <property type="evidence" value="ECO:0007669"/>
    <property type="project" value="InterPro"/>
</dbReference>
<dbReference type="SUPFAM" id="SSF56219">
    <property type="entry name" value="DNase I-like"/>
    <property type="match status" value="1"/>
</dbReference>
<dbReference type="InterPro" id="IPR005135">
    <property type="entry name" value="Endo/exonuclease/phosphatase"/>
</dbReference>
<feature type="domain" description="Endonuclease/exonuclease/phosphatase" evidence="1">
    <location>
        <begin position="2"/>
        <end position="68"/>
    </location>
</feature>